<proteinExistence type="predicted"/>
<dbReference type="PROSITE" id="PS51257">
    <property type="entry name" value="PROKAR_LIPOPROTEIN"/>
    <property type="match status" value="1"/>
</dbReference>
<protein>
    <submittedName>
        <fullName evidence="3">FxDxF family PEP-CTERM protein</fullName>
    </submittedName>
</protein>
<sequence>MKNITQRLLATVVLATSCIAAHAAADLSQTPVDITQDLIDYASSDFGHTFTLGLGQQAGSLNNFFADKYTFSISGVNDVVGLITSLKASANDGLTITGFDLRNGANGIVFHGTQDVTNYLPGDQAWSFASGLHPLAAGNYTLEVDGYVASANGGSYSGNIAVAAAVPEPETYGMLLAGLGLLGVIARRRKNAQ</sequence>
<dbReference type="RefSeq" id="WP_182162555.1">
    <property type="nucleotide sequence ID" value="NZ_JACEZT010000006.1"/>
</dbReference>
<evidence type="ECO:0000256" key="1">
    <source>
        <dbReference type="SAM" id="SignalP"/>
    </source>
</evidence>
<dbReference type="AlphaFoldDB" id="A0A7W2IC83"/>
<dbReference type="InterPro" id="IPR013424">
    <property type="entry name" value="Ice-binding_C"/>
</dbReference>
<evidence type="ECO:0000313" key="4">
    <source>
        <dbReference type="Proteomes" id="UP000534388"/>
    </source>
</evidence>
<feature type="chain" id="PRO_5031254318" evidence="1">
    <location>
        <begin position="24"/>
        <end position="193"/>
    </location>
</feature>
<accession>A0A7W2IC83</accession>
<evidence type="ECO:0000313" key="3">
    <source>
        <dbReference type="EMBL" id="MBA5637707.1"/>
    </source>
</evidence>
<dbReference type="Pfam" id="PF07589">
    <property type="entry name" value="PEP-CTERM"/>
    <property type="match status" value="1"/>
</dbReference>
<name>A0A7W2IC83_9BURK</name>
<evidence type="ECO:0000259" key="2">
    <source>
        <dbReference type="Pfam" id="PF07589"/>
    </source>
</evidence>
<reference evidence="3 4" key="1">
    <citation type="submission" date="2020-07" db="EMBL/GenBank/DDBJ databases">
        <title>Novel species isolated from subtropical streams in China.</title>
        <authorList>
            <person name="Lu H."/>
        </authorList>
    </citation>
    <scope>NUCLEOTIDE SEQUENCE [LARGE SCALE GENOMIC DNA]</scope>
    <source>
        <strain evidence="3 4">LX20W</strain>
    </source>
</reference>
<organism evidence="3 4">
    <name type="scientific">Rugamonas brunnea</name>
    <dbReference type="NCBI Taxonomy" id="2758569"/>
    <lineage>
        <taxon>Bacteria</taxon>
        <taxon>Pseudomonadati</taxon>
        <taxon>Pseudomonadota</taxon>
        <taxon>Betaproteobacteria</taxon>
        <taxon>Burkholderiales</taxon>
        <taxon>Oxalobacteraceae</taxon>
        <taxon>Telluria group</taxon>
        <taxon>Rugamonas</taxon>
    </lineage>
</organism>
<keyword evidence="1" id="KW-0732">Signal</keyword>
<dbReference type="Proteomes" id="UP000534388">
    <property type="component" value="Unassembled WGS sequence"/>
</dbReference>
<keyword evidence="4" id="KW-1185">Reference proteome</keyword>
<dbReference type="NCBIfam" id="NF038126">
    <property type="entry name" value="PEP_CTERM_FxDxF"/>
    <property type="match status" value="1"/>
</dbReference>
<dbReference type="NCBIfam" id="TIGR02595">
    <property type="entry name" value="PEP_CTERM"/>
    <property type="match status" value="1"/>
</dbReference>
<feature type="signal peptide" evidence="1">
    <location>
        <begin position="1"/>
        <end position="23"/>
    </location>
</feature>
<gene>
    <name evidence="3" type="ORF">H3H37_11635</name>
</gene>
<comment type="caution">
    <text evidence="3">The sequence shown here is derived from an EMBL/GenBank/DDBJ whole genome shotgun (WGS) entry which is preliminary data.</text>
</comment>
<dbReference type="EMBL" id="JACEZT010000006">
    <property type="protein sequence ID" value="MBA5637707.1"/>
    <property type="molecule type" value="Genomic_DNA"/>
</dbReference>
<feature type="domain" description="Ice-binding protein C-terminal" evidence="2">
    <location>
        <begin position="165"/>
        <end position="189"/>
    </location>
</feature>